<comment type="caution">
    <text evidence="2">The sequence shown here is derived from an EMBL/GenBank/DDBJ whole genome shotgun (WGS) entry which is preliminary data.</text>
</comment>
<proteinExistence type="predicted"/>
<feature type="region of interest" description="Disordered" evidence="1">
    <location>
        <begin position="178"/>
        <end position="202"/>
    </location>
</feature>
<sequence length="274" mass="30301">MSINSENVLNRTNCEFDSNLGQIRVLETESGLVIKHHVTERERLYSEYSNFAVKTAQATVEMCRVVYEAKNGLSSSEYSDFLKDIGHKGETSTIRKYLAIGSQYDKLIQYTNLLPNSWTSIYTITQLSSDTFDALATTDTDMSKMSGKEIKSLLDMSKPITPKTSASSSSVKSSVVASQSVATSNKQPSDEAKSTNEQSEEAQSVVQRSVLASLSNSVEVVSSNGTYEVLVRFKSKPSDDSWWDLTEAIESVVDERGLNVEVIETRPPFAEVLQ</sequence>
<evidence type="ECO:0000313" key="3">
    <source>
        <dbReference type="Proteomes" id="UP000321026"/>
    </source>
</evidence>
<dbReference type="Proteomes" id="UP000321026">
    <property type="component" value="Unassembled WGS sequence"/>
</dbReference>
<organism evidence="2 3">
    <name type="scientific">Candidatus Dojkabacteria bacterium</name>
    <dbReference type="NCBI Taxonomy" id="2099670"/>
    <lineage>
        <taxon>Bacteria</taxon>
        <taxon>Candidatus Dojkabacteria</taxon>
    </lineage>
</organism>
<dbReference type="AlphaFoldDB" id="A0A5C7J5E8"/>
<gene>
    <name evidence="2" type="ORF">E6Q11_06680</name>
</gene>
<protein>
    <submittedName>
        <fullName evidence="2">Uncharacterized protein</fullName>
    </submittedName>
</protein>
<evidence type="ECO:0000313" key="2">
    <source>
        <dbReference type="EMBL" id="TXG75796.1"/>
    </source>
</evidence>
<evidence type="ECO:0000256" key="1">
    <source>
        <dbReference type="SAM" id="MobiDB-lite"/>
    </source>
</evidence>
<accession>A0A5C7J5E8</accession>
<name>A0A5C7J5E8_9BACT</name>
<dbReference type="EMBL" id="SSDS01000105">
    <property type="protein sequence ID" value="TXG75796.1"/>
    <property type="molecule type" value="Genomic_DNA"/>
</dbReference>
<reference evidence="2 3" key="1">
    <citation type="submission" date="2018-09" db="EMBL/GenBank/DDBJ databases">
        <title>Metagenome Assembled Genomes from an Advanced Water Purification Facility.</title>
        <authorList>
            <person name="Stamps B.W."/>
            <person name="Spear J.R."/>
        </authorList>
    </citation>
    <scope>NUCLEOTIDE SEQUENCE [LARGE SCALE GENOMIC DNA]</scope>
    <source>
        <strain evidence="2">Bin_63_2</strain>
    </source>
</reference>